<reference evidence="7 8" key="1">
    <citation type="submission" date="2019-02" db="EMBL/GenBank/DDBJ databases">
        <title>Kribbella capetownensis sp. nov. and Kribbella speibonae sp. nov., isolated from soil.</title>
        <authorList>
            <person name="Curtis S.M."/>
            <person name="Norton I."/>
            <person name="Everest G.J."/>
            <person name="Meyers P.R."/>
        </authorList>
    </citation>
    <scope>NUCLEOTIDE SEQUENCE [LARGE SCALE GENOMIC DNA]</scope>
    <source>
        <strain evidence="7 8">YM53</strain>
    </source>
</reference>
<dbReference type="InterPro" id="IPR011701">
    <property type="entry name" value="MFS"/>
</dbReference>
<feature type="transmembrane region" description="Helical" evidence="5">
    <location>
        <begin position="234"/>
        <end position="257"/>
    </location>
</feature>
<feature type="transmembrane region" description="Helical" evidence="5">
    <location>
        <begin position="161"/>
        <end position="185"/>
    </location>
</feature>
<dbReference type="SUPFAM" id="SSF103473">
    <property type="entry name" value="MFS general substrate transporter"/>
    <property type="match status" value="1"/>
</dbReference>
<feature type="transmembrane region" description="Helical" evidence="5">
    <location>
        <begin position="402"/>
        <end position="426"/>
    </location>
</feature>
<dbReference type="Pfam" id="PF07690">
    <property type="entry name" value="MFS_1"/>
    <property type="match status" value="1"/>
</dbReference>
<evidence type="ECO:0000256" key="4">
    <source>
        <dbReference type="ARBA" id="ARBA00023136"/>
    </source>
</evidence>
<dbReference type="PROSITE" id="PS50850">
    <property type="entry name" value="MFS"/>
    <property type="match status" value="1"/>
</dbReference>
<feature type="transmembrane region" description="Helical" evidence="5">
    <location>
        <begin position="432"/>
        <end position="451"/>
    </location>
</feature>
<protein>
    <submittedName>
        <fullName evidence="7">MFS transporter</fullName>
    </submittedName>
</protein>
<dbReference type="GO" id="GO:0005886">
    <property type="term" value="C:plasma membrane"/>
    <property type="evidence" value="ECO:0007669"/>
    <property type="project" value="UniProtKB-SubCell"/>
</dbReference>
<dbReference type="InterPro" id="IPR020846">
    <property type="entry name" value="MFS_dom"/>
</dbReference>
<accession>A0A4R0J7M9</accession>
<dbReference type="InterPro" id="IPR036259">
    <property type="entry name" value="MFS_trans_sf"/>
</dbReference>
<evidence type="ECO:0000313" key="7">
    <source>
        <dbReference type="EMBL" id="TCC37395.1"/>
    </source>
</evidence>
<feature type="transmembrane region" description="Helical" evidence="5">
    <location>
        <begin position="340"/>
        <end position="361"/>
    </location>
</feature>
<dbReference type="GO" id="GO:0022857">
    <property type="term" value="F:transmembrane transporter activity"/>
    <property type="evidence" value="ECO:0007669"/>
    <property type="project" value="InterPro"/>
</dbReference>
<dbReference type="PANTHER" id="PTHR23542:SF1">
    <property type="entry name" value="MAJOR FACILITATOR SUPERFAMILY (MFS) PROFILE DOMAIN-CONTAINING PROTEIN"/>
    <property type="match status" value="1"/>
</dbReference>
<feature type="transmembrane region" description="Helical" evidence="5">
    <location>
        <begin position="136"/>
        <end position="155"/>
    </location>
</feature>
<evidence type="ECO:0000259" key="6">
    <source>
        <dbReference type="PROSITE" id="PS50850"/>
    </source>
</evidence>
<dbReference type="Gene3D" id="1.20.1250.20">
    <property type="entry name" value="MFS general substrate transporter like domains"/>
    <property type="match status" value="1"/>
</dbReference>
<dbReference type="Proteomes" id="UP000293342">
    <property type="component" value="Unassembled WGS sequence"/>
</dbReference>
<organism evidence="7 8">
    <name type="scientific">Kribbella capetownensis</name>
    <dbReference type="NCBI Taxonomy" id="1572659"/>
    <lineage>
        <taxon>Bacteria</taxon>
        <taxon>Bacillati</taxon>
        <taxon>Actinomycetota</taxon>
        <taxon>Actinomycetes</taxon>
        <taxon>Propionibacteriales</taxon>
        <taxon>Kribbellaceae</taxon>
        <taxon>Kribbella</taxon>
    </lineage>
</organism>
<feature type="transmembrane region" description="Helical" evidence="5">
    <location>
        <begin position="75"/>
        <end position="98"/>
    </location>
</feature>
<feature type="transmembrane region" description="Helical" evidence="5">
    <location>
        <begin position="104"/>
        <end position="124"/>
    </location>
</feature>
<keyword evidence="4 5" id="KW-0472">Membrane</keyword>
<sequence length="472" mass="47990">MKHNGHANSIRGRVSILFLLRGTRGAGPGHEGASTGDQRGLDRVSSLFNRGMDRARSGQCRVPSYLASVPSGRRLLVIGAMSRLGMGMTPLALILSVIRTGNGFGAAGVATGVYGLAGAGVGPLVGRLMDRLGPSLLLRIMGPLNMGLTSGIWLASRSGLAWTYVACGLAGVTYPPLTAALRGSWAGLFGEERSAVPLARLRASALALDAVTFELVFLLGPALVSAIVSFAPPGAALVFAAFVTGAGSLLVAVNPLLSSRSTPPSQRTHPLGPLRMPGFGALVATSGALGITFGAVTVAVTAFADRVSANSGTAGFLLALWGLGSIIGGGLFARRPPGRALQTVLAVLLCLIAVSTLLLAATSGPTAMGVVLGLGGLAVAPAVAAYTTLANSAVPADVRGEANTLLVAIPAATQALGSWIAGLLVARFHGPQVAFVVAGAVTATSLLWLRWPRRAGVLRSRDLEEVRTDNPR</sequence>
<dbReference type="OrthoDB" id="9180256at2"/>
<evidence type="ECO:0000256" key="5">
    <source>
        <dbReference type="SAM" id="Phobius"/>
    </source>
</evidence>
<dbReference type="AlphaFoldDB" id="A0A4R0J7M9"/>
<feature type="transmembrane region" description="Helical" evidence="5">
    <location>
        <begin position="316"/>
        <end position="333"/>
    </location>
</feature>
<evidence type="ECO:0000256" key="2">
    <source>
        <dbReference type="ARBA" id="ARBA00022692"/>
    </source>
</evidence>
<evidence type="ECO:0000256" key="3">
    <source>
        <dbReference type="ARBA" id="ARBA00022989"/>
    </source>
</evidence>
<feature type="transmembrane region" description="Helical" evidence="5">
    <location>
        <begin position="278"/>
        <end position="304"/>
    </location>
</feature>
<feature type="transmembrane region" description="Helical" evidence="5">
    <location>
        <begin position="206"/>
        <end position="228"/>
    </location>
</feature>
<dbReference type="EMBL" id="SJKD01000015">
    <property type="protein sequence ID" value="TCC37395.1"/>
    <property type="molecule type" value="Genomic_DNA"/>
</dbReference>
<keyword evidence="8" id="KW-1185">Reference proteome</keyword>
<feature type="transmembrane region" description="Helical" evidence="5">
    <location>
        <begin position="367"/>
        <end position="390"/>
    </location>
</feature>
<name>A0A4R0J7M9_9ACTN</name>
<proteinExistence type="predicted"/>
<keyword evidence="3 5" id="KW-1133">Transmembrane helix</keyword>
<keyword evidence="2 5" id="KW-0812">Transmembrane</keyword>
<feature type="domain" description="Major facilitator superfamily (MFS) profile" evidence="6">
    <location>
        <begin position="278"/>
        <end position="472"/>
    </location>
</feature>
<dbReference type="PANTHER" id="PTHR23542">
    <property type="match status" value="1"/>
</dbReference>
<gene>
    <name evidence="7" type="ORF">E0H75_40240</name>
</gene>
<evidence type="ECO:0000313" key="8">
    <source>
        <dbReference type="Proteomes" id="UP000293342"/>
    </source>
</evidence>
<comment type="caution">
    <text evidence="7">The sequence shown here is derived from an EMBL/GenBank/DDBJ whole genome shotgun (WGS) entry which is preliminary data.</text>
</comment>
<comment type="subcellular location">
    <subcellularLocation>
        <location evidence="1">Cell membrane</location>
        <topology evidence="1">Multi-pass membrane protein</topology>
    </subcellularLocation>
</comment>
<evidence type="ECO:0000256" key="1">
    <source>
        <dbReference type="ARBA" id="ARBA00004651"/>
    </source>
</evidence>